<organism evidence="2 3">
    <name type="scientific">Galerina marginata (strain CBS 339.88)</name>
    <dbReference type="NCBI Taxonomy" id="685588"/>
    <lineage>
        <taxon>Eukaryota</taxon>
        <taxon>Fungi</taxon>
        <taxon>Dikarya</taxon>
        <taxon>Basidiomycota</taxon>
        <taxon>Agaricomycotina</taxon>
        <taxon>Agaricomycetes</taxon>
        <taxon>Agaricomycetidae</taxon>
        <taxon>Agaricales</taxon>
        <taxon>Agaricineae</taxon>
        <taxon>Strophariaceae</taxon>
        <taxon>Galerina</taxon>
    </lineage>
</organism>
<gene>
    <name evidence="2" type="ORF">GALMADRAFT_220046</name>
</gene>
<reference evidence="3" key="1">
    <citation type="journal article" date="2014" name="Proc. Natl. Acad. Sci. U.S.A.">
        <title>Extensive sampling of basidiomycete genomes demonstrates inadequacy of the white-rot/brown-rot paradigm for wood decay fungi.</title>
        <authorList>
            <person name="Riley R."/>
            <person name="Salamov A.A."/>
            <person name="Brown D.W."/>
            <person name="Nagy L.G."/>
            <person name="Floudas D."/>
            <person name="Held B.W."/>
            <person name="Levasseur A."/>
            <person name="Lombard V."/>
            <person name="Morin E."/>
            <person name="Otillar R."/>
            <person name="Lindquist E.A."/>
            <person name="Sun H."/>
            <person name="LaButti K.M."/>
            <person name="Schmutz J."/>
            <person name="Jabbour D."/>
            <person name="Luo H."/>
            <person name="Baker S.E."/>
            <person name="Pisabarro A.G."/>
            <person name="Walton J.D."/>
            <person name="Blanchette R.A."/>
            <person name="Henrissat B."/>
            <person name="Martin F."/>
            <person name="Cullen D."/>
            <person name="Hibbett D.S."/>
            <person name="Grigoriev I.V."/>
        </authorList>
    </citation>
    <scope>NUCLEOTIDE SEQUENCE [LARGE SCALE GENOMIC DNA]</scope>
    <source>
        <strain evidence="3">CBS 339.88</strain>
    </source>
</reference>
<feature type="region of interest" description="Disordered" evidence="1">
    <location>
        <begin position="305"/>
        <end position="344"/>
    </location>
</feature>
<dbReference type="HOGENOM" id="CLU_518781_0_0_1"/>
<feature type="region of interest" description="Disordered" evidence="1">
    <location>
        <begin position="360"/>
        <end position="482"/>
    </location>
</feature>
<name>A0A067TYW0_GALM3</name>
<evidence type="ECO:0000256" key="1">
    <source>
        <dbReference type="SAM" id="MobiDB-lite"/>
    </source>
</evidence>
<proteinExistence type="predicted"/>
<dbReference type="AlphaFoldDB" id="A0A067TYW0"/>
<dbReference type="EMBL" id="KL142368">
    <property type="protein sequence ID" value="KDR84258.1"/>
    <property type="molecule type" value="Genomic_DNA"/>
</dbReference>
<evidence type="ECO:0000313" key="3">
    <source>
        <dbReference type="Proteomes" id="UP000027222"/>
    </source>
</evidence>
<evidence type="ECO:0000313" key="2">
    <source>
        <dbReference type="EMBL" id="KDR84258.1"/>
    </source>
</evidence>
<feature type="compositionally biased region" description="Polar residues" evidence="1">
    <location>
        <begin position="374"/>
        <end position="389"/>
    </location>
</feature>
<protein>
    <submittedName>
        <fullName evidence="2">Uncharacterized protein</fullName>
    </submittedName>
</protein>
<accession>A0A067TYW0</accession>
<sequence>MPSVVPTPITASSTFAMDLESMLLTGQGPSRDQAPVALHMEDEEDTHSLFSSCPPSPVLLHQTYQNMPPEPCFQEFDYNSHSSTSSSEECAFPPFYSPSGSSESEMPNDALAMIPSSSITLPTVIPIPSGCEETNQLWLQKSQLWPSTVSYTNQGPAPCPVVPCVPNNVLYSATPLAPSYNAPNAFETDMRFQEYSGASSARYDASAASWSSMPQTASPYAPNLYPYRAPRTQDFTFQCPLPPPASTSSIPSQLRQPIEYFPSQQVHGAYHAEAPQTVLHDMSSTQAYSQVVLSDVARGKRKRVANDINEMPHGTGIGAPDPRSLALSSAPLPGGHLSGATLSQPVAGPSTFKFVPQQKYTVPPEPVNPAGVSAEQSPTSVPQGQTGKRSASGEMIMKTWQGIRPWQEPKQTTGSKPPKPTKKKAPTARRQKGTPAEGNTGDDSLAVAGPKPRKRARTNKSTANSRQETPVEQTTVAAPPAFDPPSVAGVIAPMLPYQDQNQFLMPPPNIGFVGPMISKLCRKTV</sequence>
<feature type="compositionally biased region" description="Polar residues" evidence="1">
    <location>
        <begin position="459"/>
        <end position="476"/>
    </location>
</feature>
<feature type="compositionally biased region" description="Basic residues" evidence="1">
    <location>
        <begin position="419"/>
        <end position="432"/>
    </location>
</feature>
<keyword evidence="3" id="KW-1185">Reference proteome</keyword>
<dbReference type="Proteomes" id="UP000027222">
    <property type="component" value="Unassembled WGS sequence"/>
</dbReference>